<accession>A0A1I3MT40</accession>
<reference evidence="2" key="1">
    <citation type="submission" date="2016-10" db="EMBL/GenBank/DDBJ databases">
        <authorList>
            <person name="Varghese N."/>
            <person name="Submissions S."/>
        </authorList>
    </citation>
    <scope>NUCLEOTIDE SEQUENCE [LARGE SCALE GENOMIC DNA]</scope>
    <source>
        <strain evidence="2">CGMCC 4.2126</strain>
    </source>
</reference>
<evidence type="ECO:0008006" key="3">
    <source>
        <dbReference type="Google" id="ProtNLM"/>
    </source>
</evidence>
<proteinExistence type="predicted"/>
<sequence>MANIALWKDLSGYLKITSKVVEKVGAEINVGEKFALEVTGSNTAPAGDGLPVIVFNRPRIKVRGTENATPTTGDGWHPMPATVLKPGESTSMKIEMNAIGEVSKGIFDNFTKEVVASVVIRGDLDQDQFFQIDSAAVELKEEIEAG</sequence>
<evidence type="ECO:0000313" key="2">
    <source>
        <dbReference type="Proteomes" id="UP000199111"/>
    </source>
</evidence>
<dbReference type="EMBL" id="FOQY01000006">
    <property type="protein sequence ID" value="SFJ00137.1"/>
    <property type="molecule type" value="Genomic_DNA"/>
</dbReference>
<organism evidence="1 2">
    <name type="scientific">Streptosporangium canum</name>
    <dbReference type="NCBI Taxonomy" id="324952"/>
    <lineage>
        <taxon>Bacteria</taxon>
        <taxon>Bacillati</taxon>
        <taxon>Actinomycetota</taxon>
        <taxon>Actinomycetes</taxon>
        <taxon>Streptosporangiales</taxon>
        <taxon>Streptosporangiaceae</taxon>
        <taxon>Streptosporangium</taxon>
    </lineage>
</organism>
<keyword evidence="2" id="KW-1185">Reference proteome</keyword>
<protein>
    <recommendedName>
        <fullName evidence="3">DUF11 domain-containing protein</fullName>
    </recommendedName>
</protein>
<gene>
    <name evidence="1" type="ORF">SAMN05216275_1062</name>
</gene>
<name>A0A1I3MT40_9ACTN</name>
<dbReference type="Proteomes" id="UP000199111">
    <property type="component" value="Unassembled WGS sequence"/>
</dbReference>
<dbReference type="RefSeq" id="WP_143120875.1">
    <property type="nucleotide sequence ID" value="NZ_FOQY01000006.1"/>
</dbReference>
<evidence type="ECO:0000313" key="1">
    <source>
        <dbReference type="EMBL" id="SFJ00137.1"/>
    </source>
</evidence>
<dbReference type="AlphaFoldDB" id="A0A1I3MT40"/>
<dbReference type="GeneID" id="96297958"/>